<feature type="region of interest" description="Disordered" evidence="8">
    <location>
        <begin position="646"/>
        <end position="710"/>
    </location>
</feature>
<feature type="domain" description="DEAD-box RNA helicase Q" evidence="11">
    <location>
        <begin position="148"/>
        <end position="176"/>
    </location>
</feature>
<evidence type="ECO:0000259" key="11">
    <source>
        <dbReference type="PROSITE" id="PS51195"/>
    </source>
</evidence>
<reference evidence="12 13" key="1">
    <citation type="journal article" date="2007" name="Proc. Natl. Acad. Sci. U.S.A.">
        <title>The tiny eukaryote Ostreococcus provides genomic insights into the paradox of plankton speciation.</title>
        <authorList>
            <person name="Palenik B."/>
            <person name="Grimwood J."/>
            <person name="Aerts A."/>
            <person name="Rouze P."/>
            <person name="Salamov A."/>
            <person name="Putnam N."/>
            <person name="Dupont C."/>
            <person name="Jorgensen R."/>
            <person name="Derelle E."/>
            <person name="Rombauts S."/>
            <person name="Zhou K."/>
            <person name="Otillar R."/>
            <person name="Merchant S.S."/>
            <person name="Podell S."/>
            <person name="Gaasterland T."/>
            <person name="Napoli C."/>
            <person name="Gendler K."/>
            <person name="Manuell A."/>
            <person name="Tai V."/>
            <person name="Vallon O."/>
            <person name="Piganeau G."/>
            <person name="Jancek S."/>
            <person name="Heijde M."/>
            <person name="Jabbari K."/>
            <person name="Bowler C."/>
            <person name="Lohr M."/>
            <person name="Robbens S."/>
            <person name="Werner G."/>
            <person name="Dubchak I."/>
            <person name="Pazour G.J."/>
            <person name="Ren Q."/>
            <person name="Paulsen I."/>
            <person name="Delwiche C."/>
            <person name="Schmutz J."/>
            <person name="Rokhsar D."/>
            <person name="Van de Peer Y."/>
            <person name="Moreau H."/>
            <person name="Grigoriev I.V."/>
        </authorList>
    </citation>
    <scope>NUCLEOTIDE SEQUENCE [LARGE SCALE GENOMIC DNA]</scope>
    <source>
        <strain evidence="12 13">CCE9901</strain>
    </source>
</reference>
<dbReference type="HOGENOM" id="CLU_003041_3_3_1"/>
<comment type="similarity">
    <text evidence="6">Belongs to the DEAD box helicase family.</text>
</comment>
<dbReference type="InterPro" id="IPR027417">
    <property type="entry name" value="P-loop_NTPase"/>
</dbReference>
<name>A4SBU3_OSTLU</name>
<keyword evidence="1 6" id="KW-0547">Nucleotide-binding</keyword>
<accession>A4SBU3</accession>
<feature type="domain" description="Helicase C-terminal" evidence="10">
    <location>
        <begin position="380"/>
        <end position="534"/>
    </location>
</feature>
<proteinExistence type="inferred from homology"/>
<feature type="compositionally biased region" description="Basic and acidic residues" evidence="8">
    <location>
        <begin position="646"/>
        <end position="668"/>
    </location>
</feature>
<dbReference type="STRING" id="436017.A4SBU3"/>
<keyword evidence="3 6" id="KW-0347">Helicase</keyword>
<keyword evidence="2 6" id="KW-0378">Hydrolase</keyword>
<dbReference type="AlphaFoldDB" id="A4SBU3"/>
<dbReference type="SMART" id="SM00487">
    <property type="entry name" value="DEXDc"/>
    <property type="match status" value="1"/>
</dbReference>
<dbReference type="Pfam" id="PF00270">
    <property type="entry name" value="DEAD"/>
    <property type="match status" value="1"/>
</dbReference>
<feature type="compositionally biased region" description="Acidic residues" evidence="8">
    <location>
        <begin position="25"/>
        <end position="50"/>
    </location>
</feature>
<keyword evidence="4 6" id="KW-0067">ATP-binding</keyword>
<organism evidence="12 13">
    <name type="scientific">Ostreococcus lucimarinus (strain CCE9901)</name>
    <dbReference type="NCBI Taxonomy" id="436017"/>
    <lineage>
        <taxon>Eukaryota</taxon>
        <taxon>Viridiplantae</taxon>
        <taxon>Chlorophyta</taxon>
        <taxon>Mamiellophyceae</taxon>
        <taxon>Mamiellales</taxon>
        <taxon>Bathycoccaceae</taxon>
        <taxon>Ostreococcus</taxon>
    </lineage>
</organism>
<feature type="short sequence motif" description="Q motif" evidence="5">
    <location>
        <begin position="148"/>
        <end position="176"/>
    </location>
</feature>
<dbReference type="InterPro" id="IPR050079">
    <property type="entry name" value="DEAD_box_RNA_helicase"/>
</dbReference>
<dbReference type="Gramene" id="ABP01195">
    <property type="protein sequence ID" value="ABP01195"/>
    <property type="gene ID" value="OSTLU_19237"/>
</dbReference>
<sequence>MTSVDEKIARARGRGRRGSASAGGSEDEYGSDSEDAPLPGEDDGETDDDASVSGDSESGEESESGDDDDDESESEREREREREEEEEDGTSEGEEEREAREEDAAKDEKAKTPTATATSSESDSESEDGFQERAVVKGAKGDTTFDAKAFDELHLSRPLTRACEALGYKKPTPIQAAVIPIAMTGRDVCGRAVTGSGKTAAFMLPQLERMLHRGPRPAAATHVLVLVPTRELAVQVHQMTESLAQFTTIRAVLVVGGLSANVQAAALRTRPEIVVATPGRVIDHVRNTHSFGLEDLATLILDEADRLLEMGFLEEIKEIVRQCPKKRQTLLFSATLTAGVEALASLSMKNPARLSADTLGTTPKRLVEEVLKLKPNQSAQKEAFLMAIVSRSYDKSTIIFSQTKQEAHRLKIIMGLSDIKAGELHGDMTQTQRLAALDEFRTGTVTHLIATDVAARGLDIPSVDAVISFDAPKTLASYLHRVGRTARAGKKGTALTFMEESDRKLVKTIAKRGANLKARIVPGNIVAEWHKKIEDMEEQIVQINYEERTERQLQKAEMEANKASNILEHAAEIKSRPAKTWFQSERDKRNAQKDALKAMETAEMDLMDRKSHRKGAKRRQEAAAIEREARLTGGVATKVVRMVKNARDPKAKAKRAARADVHDDDDARVQSSGRGADFRGGFRGASPGAPAKPFKTARGKFKSASKYRRK</sequence>
<dbReference type="GO" id="GO:0003676">
    <property type="term" value="F:nucleic acid binding"/>
    <property type="evidence" value="ECO:0007669"/>
    <property type="project" value="InterPro"/>
</dbReference>
<dbReference type="PROSITE" id="PS51194">
    <property type="entry name" value="HELICASE_CTER"/>
    <property type="match status" value="1"/>
</dbReference>
<evidence type="ECO:0000313" key="12">
    <source>
        <dbReference type="EMBL" id="ABP01195.1"/>
    </source>
</evidence>
<dbReference type="PROSITE" id="PS00039">
    <property type="entry name" value="DEAD_ATP_HELICASE"/>
    <property type="match status" value="1"/>
</dbReference>
<dbReference type="KEGG" id="olu:OSTLU_19237"/>
<feature type="compositionally biased region" description="Basic residues" evidence="8">
    <location>
        <begin position="695"/>
        <end position="710"/>
    </location>
</feature>
<dbReference type="InterPro" id="IPR014001">
    <property type="entry name" value="Helicase_ATP-bd"/>
</dbReference>
<keyword evidence="7" id="KW-0175">Coiled coil</keyword>
<evidence type="ECO:0000256" key="7">
    <source>
        <dbReference type="SAM" id="Coils"/>
    </source>
</evidence>
<dbReference type="Gene3D" id="3.40.50.300">
    <property type="entry name" value="P-loop containing nucleotide triphosphate hydrolases"/>
    <property type="match status" value="2"/>
</dbReference>
<feature type="region of interest" description="Disordered" evidence="8">
    <location>
        <begin position="1"/>
        <end position="137"/>
    </location>
</feature>
<dbReference type="InterPro" id="IPR000629">
    <property type="entry name" value="RNA-helicase_DEAD-box_CS"/>
</dbReference>
<dbReference type="SUPFAM" id="SSF52540">
    <property type="entry name" value="P-loop containing nucleoside triphosphate hydrolases"/>
    <property type="match status" value="1"/>
</dbReference>
<dbReference type="InterPro" id="IPR011545">
    <property type="entry name" value="DEAD/DEAH_box_helicase_dom"/>
</dbReference>
<evidence type="ECO:0000256" key="4">
    <source>
        <dbReference type="ARBA" id="ARBA00022840"/>
    </source>
</evidence>
<dbReference type="SMART" id="SM00490">
    <property type="entry name" value="HELICc"/>
    <property type="match status" value="1"/>
</dbReference>
<feature type="compositionally biased region" description="Basic and acidic residues" evidence="8">
    <location>
        <begin position="97"/>
        <end position="111"/>
    </location>
</feature>
<dbReference type="PROSITE" id="PS51192">
    <property type="entry name" value="HELICASE_ATP_BIND_1"/>
    <property type="match status" value="1"/>
</dbReference>
<evidence type="ECO:0000256" key="3">
    <source>
        <dbReference type="ARBA" id="ARBA00022806"/>
    </source>
</evidence>
<keyword evidence="13" id="KW-1185">Reference proteome</keyword>
<feature type="compositionally biased region" description="Acidic residues" evidence="8">
    <location>
        <begin position="57"/>
        <end position="74"/>
    </location>
</feature>
<evidence type="ECO:0000256" key="2">
    <source>
        <dbReference type="ARBA" id="ARBA00022801"/>
    </source>
</evidence>
<evidence type="ECO:0000256" key="1">
    <source>
        <dbReference type="ARBA" id="ARBA00022741"/>
    </source>
</evidence>
<evidence type="ECO:0000313" key="13">
    <source>
        <dbReference type="Proteomes" id="UP000001568"/>
    </source>
</evidence>
<dbReference type="GO" id="GO:0016787">
    <property type="term" value="F:hydrolase activity"/>
    <property type="evidence" value="ECO:0007669"/>
    <property type="project" value="UniProtKB-KW"/>
</dbReference>
<protein>
    <submittedName>
        <fullName evidence="12">Uncharacterized protein</fullName>
    </submittedName>
</protein>
<evidence type="ECO:0000256" key="5">
    <source>
        <dbReference type="PROSITE-ProRule" id="PRU00552"/>
    </source>
</evidence>
<dbReference type="EMBL" id="CP000601">
    <property type="protein sequence ID" value="ABP01195.1"/>
    <property type="molecule type" value="Genomic_DNA"/>
</dbReference>
<dbReference type="Proteomes" id="UP000001568">
    <property type="component" value="Chromosome 21"/>
</dbReference>
<dbReference type="GeneID" id="5006978"/>
<dbReference type="PANTHER" id="PTHR47959:SF14">
    <property type="entry name" value="DEAD-BOX ATP-DEPENDENT RNA HELICASE 28"/>
    <property type="match status" value="1"/>
</dbReference>
<dbReference type="InterPro" id="IPR001650">
    <property type="entry name" value="Helicase_C-like"/>
</dbReference>
<evidence type="ECO:0000259" key="10">
    <source>
        <dbReference type="PROSITE" id="PS51194"/>
    </source>
</evidence>
<dbReference type="eggNOG" id="KOG0338">
    <property type="taxonomic scope" value="Eukaryota"/>
</dbReference>
<dbReference type="Pfam" id="PF00271">
    <property type="entry name" value="Helicase_C"/>
    <property type="match status" value="1"/>
</dbReference>
<gene>
    <name evidence="12" type="ORF">OSTLU_19237</name>
</gene>
<evidence type="ECO:0000256" key="8">
    <source>
        <dbReference type="SAM" id="MobiDB-lite"/>
    </source>
</evidence>
<feature type="compositionally biased region" description="Acidic residues" evidence="8">
    <location>
        <begin position="82"/>
        <end position="96"/>
    </location>
</feature>
<dbReference type="GO" id="GO:0005524">
    <property type="term" value="F:ATP binding"/>
    <property type="evidence" value="ECO:0007669"/>
    <property type="project" value="UniProtKB-KW"/>
</dbReference>
<evidence type="ECO:0000259" key="9">
    <source>
        <dbReference type="PROSITE" id="PS51192"/>
    </source>
</evidence>
<feature type="coiled-coil region" evidence="7">
    <location>
        <begin position="526"/>
        <end position="573"/>
    </location>
</feature>
<dbReference type="InterPro" id="IPR014014">
    <property type="entry name" value="RNA_helicase_DEAD_Q_motif"/>
</dbReference>
<feature type="domain" description="Helicase ATP-binding" evidence="9">
    <location>
        <begin position="179"/>
        <end position="354"/>
    </location>
</feature>
<feature type="compositionally biased region" description="Low complexity" evidence="8">
    <location>
        <begin position="112"/>
        <end position="121"/>
    </location>
</feature>
<dbReference type="GO" id="GO:0003724">
    <property type="term" value="F:RNA helicase activity"/>
    <property type="evidence" value="ECO:0007669"/>
    <property type="project" value="InterPro"/>
</dbReference>
<dbReference type="CDD" id="cd18787">
    <property type="entry name" value="SF2_C_DEAD"/>
    <property type="match status" value="1"/>
</dbReference>
<dbReference type="RefSeq" id="XP_001422836.1">
    <property type="nucleotide sequence ID" value="XM_001422799.1"/>
</dbReference>
<dbReference type="GO" id="GO:0005829">
    <property type="term" value="C:cytosol"/>
    <property type="evidence" value="ECO:0007669"/>
    <property type="project" value="TreeGrafter"/>
</dbReference>
<dbReference type="PANTHER" id="PTHR47959">
    <property type="entry name" value="ATP-DEPENDENT RNA HELICASE RHLE-RELATED"/>
    <property type="match status" value="1"/>
</dbReference>
<dbReference type="OrthoDB" id="10259843at2759"/>
<dbReference type="CDD" id="cd17947">
    <property type="entry name" value="DEADc_DDX27"/>
    <property type="match status" value="1"/>
</dbReference>
<evidence type="ECO:0000256" key="6">
    <source>
        <dbReference type="RuleBase" id="RU000492"/>
    </source>
</evidence>
<dbReference type="PROSITE" id="PS51195">
    <property type="entry name" value="Q_MOTIF"/>
    <property type="match status" value="1"/>
</dbReference>